<dbReference type="PROSITE" id="PS50011">
    <property type="entry name" value="PROTEIN_KINASE_DOM"/>
    <property type="match status" value="2"/>
</dbReference>
<keyword evidence="2 5" id="KW-0547">Nucleotide-binding</keyword>
<feature type="binding site" evidence="5">
    <location>
        <position position="290"/>
    </location>
    <ligand>
        <name>ATP</name>
        <dbReference type="ChEBI" id="CHEBI:30616"/>
    </ligand>
</feature>
<dbReference type="InterPro" id="IPR011009">
    <property type="entry name" value="Kinase-like_dom_sf"/>
</dbReference>
<dbReference type="GO" id="GO:0004672">
    <property type="term" value="F:protein kinase activity"/>
    <property type="evidence" value="ECO:0007669"/>
    <property type="project" value="InterPro"/>
</dbReference>
<keyword evidence="3" id="KW-0418">Kinase</keyword>
<sequence length="539" mass="59813">MSYGSWFLDETPLPKLGFLGQGNYGYVTLVRNNDGLLMAKKTSFLKYSEDLEKEVRIMDRFFSINFNTVRATSPAVSYETMPFNVKVCSIHMEVAPHGSLKDMLTKAGGTLPENVIGYCIFQVLEGLRDLHQHSYVHCDLKPENILIFPSYAQEDLCELKLGDFGSAKEPNGPDPVDGSLFEDNPGYLAPEAVGPRGVISSAVDIWSLGTMVIEMMGITISGWSDYVPGTLSQMTWDFVRRCRVRNPRARATAEELMNETPLPKLGFLGQGNYGYVTLVRNNDGLLMAKKTSFLKYSEDLEKEVRIMDRFFSINFNTVRATSPAVSYETMPFNVKVCSIHMEVAPHGSLKDMLTKAGGTLPENVIGYCIFQVLEGLRDLHQHSYVHCDLKPENILIFPSYAQEDLCELKLGDFGSAKEPNGPDPVDGSLFEDNPGYLAPEAVGPRGVISSAVDIWSLGTMVIEMMGITISGWSDYVPGTLSQMTWDFVRRCRVRNPRARATAEELMSHSFVNQSLGAPPLELLPVPSCLSNGVVQGRLF</sequence>
<dbReference type="PROSITE" id="PS00107">
    <property type="entry name" value="PROTEIN_KINASE_ATP"/>
    <property type="match status" value="2"/>
</dbReference>
<organism evidence="7 8">
    <name type="scientific">Brassica carinata</name>
    <name type="common">Ethiopian mustard</name>
    <name type="synonym">Abyssinian cabbage</name>
    <dbReference type="NCBI Taxonomy" id="52824"/>
    <lineage>
        <taxon>Eukaryota</taxon>
        <taxon>Viridiplantae</taxon>
        <taxon>Streptophyta</taxon>
        <taxon>Embryophyta</taxon>
        <taxon>Tracheophyta</taxon>
        <taxon>Spermatophyta</taxon>
        <taxon>Magnoliopsida</taxon>
        <taxon>eudicotyledons</taxon>
        <taxon>Gunneridae</taxon>
        <taxon>Pentapetalae</taxon>
        <taxon>rosids</taxon>
        <taxon>malvids</taxon>
        <taxon>Brassicales</taxon>
        <taxon>Brassicaceae</taxon>
        <taxon>Brassiceae</taxon>
        <taxon>Brassica</taxon>
    </lineage>
</organism>
<keyword evidence="1" id="KW-0808">Transferase</keyword>
<keyword evidence="4 5" id="KW-0067">ATP-binding</keyword>
<dbReference type="InterPro" id="IPR008271">
    <property type="entry name" value="Ser/Thr_kinase_AS"/>
</dbReference>
<evidence type="ECO:0000313" key="7">
    <source>
        <dbReference type="EMBL" id="KAG2287687.1"/>
    </source>
</evidence>
<dbReference type="SUPFAM" id="SSF56112">
    <property type="entry name" value="Protein kinase-like (PK-like)"/>
    <property type="match status" value="2"/>
</dbReference>
<dbReference type="InterPro" id="IPR052751">
    <property type="entry name" value="Plant_MAPKKK"/>
</dbReference>
<keyword evidence="8" id="KW-1185">Reference proteome</keyword>
<feature type="binding site" evidence="5">
    <location>
        <position position="41"/>
    </location>
    <ligand>
        <name>ATP</name>
        <dbReference type="ChEBI" id="CHEBI:30616"/>
    </ligand>
</feature>
<evidence type="ECO:0000259" key="6">
    <source>
        <dbReference type="PROSITE" id="PS50011"/>
    </source>
</evidence>
<accession>A0A8X7UR42</accession>
<dbReference type="Pfam" id="PF00069">
    <property type="entry name" value="Pkinase"/>
    <property type="match status" value="2"/>
</dbReference>
<evidence type="ECO:0000256" key="3">
    <source>
        <dbReference type="ARBA" id="ARBA00022777"/>
    </source>
</evidence>
<feature type="domain" description="Protein kinase" evidence="6">
    <location>
        <begin position="262"/>
        <end position="511"/>
    </location>
</feature>
<dbReference type="PANTHER" id="PTHR48011:SF34">
    <property type="entry name" value="PROTEIN KINASE DOMAIN-CONTAINING PROTEIN"/>
    <property type="match status" value="1"/>
</dbReference>
<dbReference type="Proteomes" id="UP000886595">
    <property type="component" value="Unassembled WGS sequence"/>
</dbReference>
<evidence type="ECO:0000256" key="2">
    <source>
        <dbReference type="ARBA" id="ARBA00022741"/>
    </source>
</evidence>
<dbReference type="InterPro" id="IPR000719">
    <property type="entry name" value="Prot_kinase_dom"/>
</dbReference>
<dbReference type="InterPro" id="IPR017441">
    <property type="entry name" value="Protein_kinase_ATP_BS"/>
</dbReference>
<dbReference type="EMBL" id="JAAMPC010000010">
    <property type="protein sequence ID" value="KAG2287687.1"/>
    <property type="molecule type" value="Genomic_DNA"/>
</dbReference>
<dbReference type="Gene3D" id="1.10.510.10">
    <property type="entry name" value="Transferase(Phosphotransferase) domain 1"/>
    <property type="match status" value="2"/>
</dbReference>
<proteinExistence type="predicted"/>
<reference evidence="7 8" key="1">
    <citation type="submission" date="2020-02" db="EMBL/GenBank/DDBJ databases">
        <authorList>
            <person name="Ma Q."/>
            <person name="Huang Y."/>
            <person name="Song X."/>
            <person name="Pei D."/>
        </authorList>
    </citation>
    <scope>NUCLEOTIDE SEQUENCE [LARGE SCALE GENOMIC DNA]</scope>
    <source>
        <strain evidence="7">Sxm20200214</strain>
        <tissue evidence="7">Leaf</tissue>
    </source>
</reference>
<dbReference type="GO" id="GO:0005524">
    <property type="term" value="F:ATP binding"/>
    <property type="evidence" value="ECO:0007669"/>
    <property type="project" value="UniProtKB-UniRule"/>
</dbReference>
<dbReference type="GO" id="GO:0007165">
    <property type="term" value="P:signal transduction"/>
    <property type="evidence" value="ECO:0007669"/>
    <property type="project" value="TreeGrafter"/>
</dbReference>
<evidence type="ECO:0000256" key="1">
    <source>
        <dbReference type="ARBA" id="ARBA00022679"/>
    </source>
</evidence>
<name>A0A8X7UR42_BRACI</name>
<evidence type="ECO:0000313" key="8">
    <source>
        <dbReference type="Proteomes" id="UP000886595"/>
    </source>
</evidence>
<feature type="domain" description="Protein kinase" evidence="6">
    <location>
        <begin position="13"/>
        <end position="265"/>
    </location>
</feature>
<dbReference type="PANTHER" id="PTHR48011">
    <property type="entry name" value="CCR4-NOT TRANSCRIPTIONAL COMPLEX SUBUNIT CAF120-RELATED"/>
    <property type="match status" value="1"/>
</dbReference>
<evidence type="ECO:0000256" key="4">
    <source>
        <dbReference type="ARBA" id="ARBA00022840"/>
    </source>
</evidence>
<comment type="caution">
    <text evidence="7">The sequence shown here is derived from an EMBL/GenBank/DDBJ whole genome shotgun (WGS) entry which is preliminary data.</text>
</comment>
<dbReference type="AlphaFoldDB" id="A0A8X7UR42"/>
<gene>
    <name evidence="7" type="ORF">Bca52824_047291</name>
</gene>
<evidence type="ECO:0000256" key="5">
    <source>
        <dbReference type="PROSITE-ProRule" id="PRU10141"/>
    </source>
</evidence>
<protein>
    <recommendedName>
        <fullName evidence="6">Protein kinase domain-containing protein</fullName>
    </recommendedName>
</protein>
<dbReference type="SMART" id="SM00220">
    <property type="entry name" value="S_TKc"/>
    <property type="match status" value="2"/>
</dbReference>
<dbReference type="PROSITE" id="PS00108">
    <property type="entry name" value="PROTEIN_KINASE_ST"/>
    <property type="match status" value="2"/>
</dbReference>